<proteinExistence type="predicted"/>
<sequence length="56" mass="6104">SVFCALLASSAPQDNSQLCEFFLCGNSATFDDLAQGIPNTWCLYQALFLTTKSHTI</sequence>
<dbReference type="EMBL" id="HACG01002271">
    <property type="protein sequence ID" value="CEK49136.1"/>
    <property type="molecule type" value="Transcribed_RNA"/>
</dbReference>
<reference evidence="1" key="1">
    <citation type="submission" date="2014-12" db="EMBL/GenBank/DDBJ databases">
        <title>Insight into the proteome of Arion vulgaris.</title>
        <authorList>
            <person name="Aradska J."/>
            <person name="Bulat T."/>
            <person name="Smidak R."/>
            <person name="Sarate P."/>
            <person name="Gangsoo J."/>
            <person name="Sialana F."/>
            <person name="Bilban M."/>
            <person name="Lubec G."/>
        </authorList>
    </citation>
    <scope>NUCLEOTIDE SEQUENCE</scope>
    <source>
        <tissue evidence="1">Skin</tissue>
    </source>
</reference>
<dbReference type="AlphaFoldDB" id="A0A0B6Y014"/>
<evidence type="ECO:0000313" key="1">
    <source>
        <dbReference type="EMBL" id="CEK49136.1"/>
    </source>
</evidence>
<protein>
    <submittedName>
        <fullName evidence="1">Uncharacterized protein</fullName>
    </submittedName>
</protein>
<organism evidence="1">
    <name type="scientific">Arion vulgaris</name>
    <dbReference type="NCBI Taxonomy" id="1028688"/>
    <lineage>
        <taxon>Eukaryota</taxon>
        <taxon>Metazoa</taxon>
        <taxon>Spiralia</taxon>
        <taxon>Lophotrochozoa</taxon>
        <taxon>Mollusca</taxon>
        <taxon>Gastropoda</taxon>
        <taxon>Heterobranchia</taxon>
        <taxon>Euthyneura</taxon>
        <taxon>Panpulmonata</taxon>
        <taxon>Eupulmonata</taxon>
        <taxon>Stylommatophora</taxon>
        <taxon>Helicina</taxon>
        <taxon>Arionoidea</taxon>
        <taxon>Arionidae</taxon>
        <taxon>Arion</taxon>
    </lineage>
</organism>
<name>A0A0B6Y014_9EUPU</name>
<feature type="non-terminal residue" evidence="1">
    <location>
        <position position="1"/>
    </location>
</feature>
<gene>
    <name evidence="1" type="primary">ORF6557</name>
</gene>
<accession>A0A0B6Y014</accession>